<feature type="compositionally biased region" description="Polar residues" evidence="1">
    <location>
        <begin position="1314"/>
        <end position="1345"/>
    </location>
</feature>
<feature type="region of interest" description="Disordered" evidence="1">
    <location>
        <begin position="1427"/>
        <end position="1453"/>
    </location>
</feature>
<feature type="domain" description="PhoD-like phosphatase" evidence="2">
    <location>
        <begin position="810"/>
        <end position="1065"/>
    </location>
</feature>
<feature type="compositionally biased region" description="Basic and acidic residues" evidence="1">
    <location>
        <begin position="36"/>
        <end position="47"/>
    </location>
</feature>
<feature type="compositionally biased region" description="Basic and acidic residues" evidence="1">
    <location>
        <begin position="1433"/>
        <end position="1448"/>
    </location>
</feature>
<feature type="domain" description="PhoD-like phosphatase" evidence="2">
    <location>
        <begin position="1074"/>
        <end position="1233"/>
    </location>
</feature>
<keyword evidence="4" id="KW-1185">Reference proteome</keyword>
<feature type="region of interest" description="Disordered" evidence="1">
    <location>
        <begin position="1486"/>
        <end position="1609"/>
    </location>
</feature>
<feature type="region of interest" description="Disordered" evidence="1">
    <location>
        <begin position="503"/>
        <end position="529"/>
    </location>
</feature>
<dbReference type="SUPFAM" id="SSF56300">
    <property type="entry name" value="Metallo-dependent phosphatases"/>
    <property type="match status" value="1"/>
</dbReference>
<feature type="compositionally biased region" description="Polar residues" evidence="1">
    <location>
        <begin position="53"/>
        <end position="83"/>
    </location>
</feature>
<evidence type="ECO:0000313" key="3">
    <source>
        <dbReference type="EMBL" id="QIW96379.1"/>
    </source>
</evidence>
<protein>
    <recommendedName>
        <fullName evidence="2">PhoD-like phosphatase domain-containing protein</fullName>
    </recommendedName>
</protein>
<feature type="region of interest" description="Disordered" evidence="1">
    <location>
        <begin position="657"/>
        <end position="694"/>
    </location>
</feature>
<name>A0A6H0XPH2_9PEZI</name>
<evidence type="ECO:0000313" key="4">
    <source>
        <dbReference type="Proteomes" id="UP000503462"/>
    </source>
</evidence>
<feature type="compositionally biased region" description="Basic and acidic residues" evidence="1">
    <location>
        <begin position="183"/>
        <end position="208"/>
    </location>
</feature>
<feature type="compositionally biased region" description="Polar residues" evidence="1">
    <location>
        <begin position="1599"/>
        <end position="1609"/>
    </location>
</feature>
<feature type="region of interest" description="Disordered" evidence="1">
    <location>
        <begin position="1"/>
        <end position="88"/>
    </location>
</feature>
<dbReference type="GO" id="GO:0016020">
    <property type="term" value="C:membrane"/>
    <property type="evidence" value="ECO:0007669"/>
    <property type="project" value="TreeGrafter"/>
</dbReference>
<evidence type="ECO:0000256" key="1">
    <source>
        <dbReference type="SAM" id="MobiDB-lite"/>
    </source>
</evidence>
<feature type="region of interest" description="Disordered" evidence="1">
    <location>
        <begin position="1230"/>
        <end position="1368"/>
    </location>
</feature>
<feature type="compositionally biased region" description="Basic and acidic residues" evidence="1">
    <location>
        <begin position="422"/>
        <end position="442"/>
    </location>
</feature>
<dbReference type="PANTHER" id="PTHR46689:SF1">
    <property type="entry name" value="PHOD-LIKE PHOSPHATASE DOMAIN-CONTAINING PROTEIN"/>
    <property type="match status" value="1"/>
</dbReference>
<dbReference type="Pfam" id="PF19050">
    <property type="entry name" value="PhoD_2"/>
    <property type="match status" value="2"/>
</dbReference>
<dbReference type="InterPro" id="IPR029052">
    <property type="entry name" value="Metallo-depent_PP-like"/>
</dbReference>
<organism evidence="3 4">
    <name type="scientific">Peltaster fructicola</name>
    <dbReference type="NCBI Taxonomy" id="286661"/>
    <lineage>
        <taxon>Eukaryota</taxon>
        <taxon>Fungi</taxon>
        <taxon>Dikarya</taxon>
        <taxon>Ascomycota</taxon>
        <taxon>Pezizomycotina</taxon>
        <taxon>Dothideomycetes</taxon>
        <taxon>Dothideomycetes incertae sedis</taxon>
        <taxon>Peltaster</taxon>
    </lineage>
</organism>
<feature type="compositionally biased region" description="Low complexity" evidence="1">
    <location>
        <begin position="325"/>
        <end position="346"/>
    </location>
</feature>
<feature type="compositionally biased region" description="Basic and acidic residues" evidence="1">
    <location>
        <begin position="231"/>
        <end position="246"/>
    </location>
</feature>
<reference evidence="3 4" key="1">
    <citation type="journal article" date="2016" name="Sci. Rep.">
        <title>Peltaster fructicola genome reveals evolution from an invasive phytopathogen to an ectophytic parasite.</title>
        <authorList>
            <person name="Xu C."/>
            <person name="Chen H."/>
            <person name="Gleason M.L."/>
            <person name="Xu J.R."/>
            <person name="Liu H."/>
            <person name="Zhang R."/>
            <person name="Sun G."/>
        </authorList>
    </citation>
    <scope>NUCLEOTIDE SEQUENCE [LARGE SCALE GENOMIC DNA]</scope>
    <source>
        <strain evidence="3 4">LNHT1506</strain>
    </source>
</reference>
<dbReference type="PANTHER" id="PTHR46689">
    <property type="entry name" value="MEMBRANE PROTEIN, PUTATIVE-RELATED"/>
    <property type="match status" value="1"/>
</dbReference>
<feature type="compositionally biased region" description="Polar residues" evidence="1">
    <location>
        <begin position="1241"/>
        <end position="1272"/>
    </location>
</feature>
<dbReference type="InterPro" id="IPR043904">
    <property type="entry name" value="PhoD_2-like"/>
</dbReference>
<dbReference type="InterPro" id="IPR038607">
    <property type="entry name" value="PhoD-like_sf"/>
</dbReference>
<proteinExistence type="predicted"/>
<feature type="region of interest" description="Disordered" evidence="1">
    <location>
        <begin position="717"/>
        <end position="751"/>
    </location>
</feature>
<feature type="compositionally biased region" description="Polar residues" evidence="1">
    <location>
        <begin position="726"/>
        <end position="747"/>
    </location>
</feature>
<sequence>MDNRRQSGLWDQNAQGVYERKTPAGPFQYYQPPPPSDRRRSFSERAAEGLSKGANTDVNALQAATQNGLERSTSIRKSNTRTQYPELDNIDTSLARHLDSSNARIVPAKHINELSEHAPYDDDDESDSIPENLRRQAWSPELKSPVSPTSRNDTVPLRHASNASAHIRRGSVPDRSPLQNLEVKLDNISKEEKRARVEEAERRARQDSVGESGLARSTTIQSGKGKVVPDGGRRANDGVKRDDRRHVSAGAAEESPVSPRDTGSERFRRASNALRTSLEHDRGVTRDTALVSPTAGQAQPTVTDTPATSIGRTQSQKYRHRARDAGFAGAAAAIAGASVESAAARGKAAHERRKSQIVPVGQPRTPTVRDDAAAAERNDTDDSWGPAHAAVLPTPRRQSEERPRSKRLQKPPPTSSQWKSSHGVDPHDGSDTRQGSDSDQRLLHGNRMGADGGKLSSGLAPLKPDIIAKEDVRTGPETGVPYRIPPQTAAARQAKERVSFAPDVTDPTAEPSSQTGHGHHLRNLLGGYREPPRGYVSNAKPLEEWRTAEVAKLSAAQVALEDDSAPRSDAWWEKQGNARARPVTLDGPYEEQASKFSPELFLKCGPLLRFTGLRRSSKTGQGAHSWRGSVMIVTEDEYSDLRKAPTLRLFAQPSDLFTPKSHEHHENHEHHDSDDEDPITGQVKTSRTGRPIYVRPIEDLQHGVDLSRQENNTGLFTASRPLVLGPQSSTGADGKNTSHITSQNTSRVKQRDGEKLKKYQDIRAHRLHVEHGCTFWRFNLEVELVSKPARIAYRINNGPAVGFWVPARGESMNVMFHSCNGFSLAVDAAEFCGPDPLWRDVLNRHQSKPFHVMIGGGDQIYNDAAMRDTTYFKEWLQMKNPEHKHHADFTVEMQEELESFYFNRYAMWFSQGLFGMANAQIPMVNIYDDHDIIDGFGSYPHRFMSSPVFTGLGAIAFKYYMLFQHQSLPTETTADEPSWLLGASPGPYINELNRSVFVWLGEKVALLAIDCRTERMRDEILSQESYDIIFERCRRELVAGDTKHLLVLLGVPIAYPRLNFLENILTSRLMDPIKALGRTGALGGFVNKFDGGVEILDDLDDHWTAKHHKEERNWFIQELQELAAEKSVRVTILGGDVHLGAVGQFYSNKKLGIPKDKDHRYMPNIVSSAIVNTPPPAMMADVLNKRNKIHHLDKETDEDMIPMFSHDVDGSRRNNRHLLPRRNYAIIREYMPGTTPPPSEQPSMASLQDDSQLDNNENQRPASGSIRRNMSLNRKPGNLIRRLSLRGKNPPVAFNPSENKPSRRFSYDGAAATESDSLQQRDSIAAPSSAQRPSFSFQRRPTNLSLKEARKAAAMGGADGDDDDNLPGHINLEHGLDISLCMEVDQHNAAGHTEPYRLLVPALWYHGPGDKNHLTLPARRPSLFKRMTGGRQKAKESEVEHDQEKAEFYDDDSLVESPVLGRATHARPAVSSQNRNTELEELQATAAGAGSSGLQKHNEPRSPYLQRGYDLGAPPVGPSTAAKQSAFTQAPAAYTDDDDDDDSFTESELNSGDDESLQMEQQRQSSKAERFLGMSEAQQEAEGMSRQTSVKRRSIWTPWKSSNGKVWPG</sequence>
<evidence type="ECO:0000259" key="2">
    <source>
        <dbReference type="Pfam" id="PF19050"/>
    </source>
</evidence>
<dbReference type="CDD" id="cd07389">
    <property type="entry name" value="MPP_PhoD"/>
    <property type="match status" value="1"/>
</dbReference>
<feature type="compositionally biased region" description="Acidic residues" evidence="1">
    <location>
        <begin position="1535"/>
        <end position="1557"/>
    </location>
</feature>
<gene>
    <name evidence="3" type="ORF">AMS68_001897</name>
</gene>
<feature type="region of interest" description="Disordered" evidence="1">
    <location>
        <begin position="114"/>
        <end position="462"/>
    </location>
</feature>
<dbReference type="Proteomes" id="UP000503462">
    <property type="component" value="Chromosome 1"/>
</dbReference>
<dbReference type="InterPro" id="IPR018946">
    <property type="entry name" value="PhoD-like_MPP"/>
</dbReference>
<feature type="compositionally biased region" description="Basic and acidic residues" evidence="1">
    <location>
        <begin position="660"/>
        <end position="673"/>
    </location>
</feature>
<dbReference type="Gene3D" id="3.60.21.70">
    <property type="entry name" value="PhoD-like phosphatase"/>
    <property type="match status" value="1"/>
</dbReference>
<accession>A0A6H0XPH2</accession>
<dbReference type="EMBL" id="CP051139">
    <property type="protein sequence ID" value="QIW96379.1"/>
    <property type="molecule type" value="Genomic_DNA"/>
</dbReference>
<feature type="compositionally biased region" description="Polar residues" evidence="1">
    <location>
        <begin position="294"/>
        <end position="316"/>
    </location>
</feature>
<dbReference type="OrthoDB" id="9999821at2759"/>
<feature type="compositionally biased region" description="Basic and acidic residues" evidence="1">
    <location>
        <begin position="367"/>
        <end position="380"/>
    </location>
</feature>